<gene>
    <name evidence="1" type="ORF">L6452_34350</name>
</gene>
<sequence>MLEEFIHRELGIMFVLAEKFISVTDGISSARNLQWFVEYGHVVFNQFFTLVGVRLLVLFRGPHSLLRLVDKYSFENSAWSMLDEECIIIMIVIISTTISTSVKNFEFFIIFNFFFPIVDLIDDGSWYFFRYGRDNWCKLNIVRVFVLFLSHSHCVRRPIFSIRGLRGVHCLTLLPLRDGVSLNDLPLNCSFGLSPPLRNHHEGEVSFR</sequence>
<dbReference type="Proteomes" id="UP001055879">
    <property type="component" value="Linkage Group LG12"/>
</dbReference>
<accession>A0ACB8YI30</accession>
<evidence type="ECO:0000313" key="2">
    <source>
        <dbReference type="Proteomes" id="UP001055879"/>
    </source>
</evidence>
<keyword evidence="2" id="KW-1185">Reference proteome</keyword>
<reference evidence="1 2" key="2">
    <citation type="journal article" date="2022" name="Mol. Ecol. Resour.">
        <title>The genomes of chicory, endive, great burdock and yacon provide insights into Asteraceae paleo-polyploidization history and plant inulin production.</title>
        <authorList>
            <person name="Fan W."/>
            <person name="Wang S."/>
            <person name="Wang H."/>
            <person name="Wang A."/>
            <person name="Jiang F."/>
            <person name="Liu H."/>
            <person name="Zhao H."/>
            <person name="Xu D."/>
            <person name="Zhang Y."/>
        </authorList>
    </citation>
    <scope>NUCLEOTIDE SEQUENCE [LARGE SCALE GENOMIC DNA]</scope>
    <source>
        <strain evidence="2">cv. Niubang</strain>
    </source>
</reference>
<comment type="caution">
    <text evidence="1">The sequence shown here is derived from an EMBL/GenBank/DDBJ whole genome shotgun (WGS) entry which is preliminary data.</text>
</comment>
<protein>
    <submittedName>
        <fullName evidence="1">Uncharacterized protein</fullName>
    </submittedName>
</protein>
<evidence type="ECO:0000313" key="1">
    <source>
        <dbReference type="EMBL" id="KAI3685116.1"/>
    </source>
</evidence>
<name>A0ACB8YI30_ARCLA</name>
<reference evidence="2" key="1">
    <citation type="journal article" date="2022" name="Mol. Ecol. Resour.">
        <title>The genomes of chicory, endive, great burdock and yacon provide insights into Asteraceae palaeo-polyploidization history and plant inulin production.</title>
        <authorList>
            <person name="Fan W."/>
            <person name="Wang S."/>
            <person name="Wang H."/>
            <person name="Wang A."/>
            <person name="Jiang F."/>
            <person name="Liu H."/>
            <person name="Zhao H."/>
            <person name="Xu D."/>
            <person name="Zhang Y."/>
        </authorList>
    </citation>
    <scope>NUCLEOTIDE SEQUENCE [LARGE SCALE GENOMIC DNA]</scope>
    <source>
        <strain evidence="2">cv. Niubang</strain>
    </source>
</reference>
<proteinExistence type="predicted"/>
<dbReference type="EMBL" id="CM042058">
    <property type="protein sequence ID" value="KAI3685116.1"/>
    <property type="molecule type" value="Genomic_DNA"/>
</dbReference>
<organism evidence="1 2">
    <name type="scientific">Arctium lappa</name>
    <name type="common">Greater burdock</name>
    <name type="synonym">Lappa major</name>
    <dbReference type="NCBI Taxonomy" id="4217"/>
    <lineage>
        <taxon>Eukaryota</taxon>
        <taxon>Viridiplantae</taxon>
        <taxon>Streptophyta</taxon>
        <taxon>Embryophyta</taxon>
        <taxon>Tracheophyta</taxon>
        <taxon>Spermatophyta</taxon>
        <taxon>Magnoliopsida</taxon>
        <taxon>eudicotyledons</taxon>
        <taxon>Gunneridae</taxon>
        <taxon>Pentapetalae</taxon>
        <taxon>asterids</taxon>
        <taxon>campanulids</taxon>
        <taxon>Asterales</taxon>
        <taxon>Asteraceae</taxon>
        <taxon>Carduoideae</taxon>
        <taxon>Cardueae</taxon>
        <taxon>Arctiinae</taxon>
        <taxon>Arctium</taxon>
    </lineage>
</organism>